<dbReference type="OrthoDB" id="8000983at2759"/>
<dbReference type="Pfam" id="PF02023">
    <property type="entry name" value="SCAN"/>
    <property type="match status" value="1"/>
</dbReference>
<dbReference type="Proteomes" id="UP000694559">
    <property type="component" value="Unplaced"/>
</dbReference>
<proteinExistence type="predicted"/>
<accession>A0A8C6VKT7</accession>
<dbReference type="PANTHER" id="PTHR45935:SF15">
    <property type="entry name" value="SCAN BOX DOMAIN-CONTAINING PROTEIN"/>
    <property type="match status" value="1"/>
</dbReference>
<reference evidence="3" key="1">
    <citation type="submission" date="2025-08" db="UniProtKB">
        <authorList>
            <consortium name="Ensembl"/>
        </authorList>
    </citation>
    <scope>IDENTIFICATION</scope>
</reference>
<organism evidence="3 4">
    <name type="scientific">Naja naja</name>
    <name type="common">Indian cobra</name>
    <dbReference type="NCBI Taxonomy" id="35670"/>
    <lineage>
        <taxon>Eukaryota</taxon>
        <taxon>Metazoa</taxon>
        <taxon>Chordata</taxon>
        <taxon>Craniata</taxon>
        <taxon>Vertebrata</taxon>
        <taxon>Euteleostomi</taxon>
        <taxon>Lepidosauria</taxon>
        <taxon>Squamata</taxon>
        <taxon>Bifurcata</taxon>
        <taxon>Unidentata</taxon>
        <taxon>Episquamata</taxon>
        <taxon>Toxicofera</taxon>
        <taxon>Serpentes</taxon>
        <taxon>Colubroidea</taxon>
        <taxon>Elapidae</taxon>
        <taxon>Elapinae</taxon>
        <taxon>Naja</taxon>
    </lineage>
</organism>
<protein>
    <recommendedName>
        <fullName evidence="2">SCAN box domain-containing protein</fullName>
    </recommendedName>
</protein>
<dbReference type="Ensembl" id="ENSNNAT00000006769.1">
    <property type="protein sequence ID" value="ENSNNAP00000006459.1"/>
    <property type="gene ID" value="ENSNNAG00000004387.1"/>
</dbReference>
<evidence type="ECO:0000313" key="4">
    <source>
        <dbReference type="Proteomes" id="UP000694559"/>
    </source>
</evidence>
<dbReference type="InterPro" id="IPR050916">
    <property type="entry name" value="SCAN-C2H2_zinc_finger"/>
</dbReference>
<sequence length="226" mass="26380">RRKERAKIQQQVELHSVANWQQFRTYQFKEEEGPRKALNQLREFARRWLSLEMRTSQEVFECVVLEQFVNILPEEVQHWVLEHQPNNCNQALELAENYLLAHQTSVSRYPETRKRDNGFPKEEAPLEKISGYWLKSSQKDQLTRTTKCHPGERTESKWELPENIGQLQASDPSLRKVLSQLGSLLPGGKKVTQRNDILYVTDKCGSRLVVPMACRSLIMKISHTIP</sequence>
<dbReference type="PROSITE" id="PS50804">
    <property type="entry name" value="SCAN_BOX"/>
    <property type="match status" value="1"/>
</dbReference>
<dbReference type="InterPro" id="IPR038269">
    <property type="entry name" value="SCAN_sf"/>
</dbReference>
<reference evidence="3" key="2">
    <citation type="submission" date="2025-09" db="UniProtKB">
        <authorList>
            <consortium name="Ensembl"/>
        </authorList>
    </citation>
    <scope>IDENTIFICATION</scope>
</reference>
<evidence type="ECO:0000259" key="2">
    <source>
        <dbReference type="PROSITE" id="PS50804"/>
    </source>
</evidence>
<dbReference type="SMART" id="SM00431">
    <property type="entry name" value="SCAN"/>
    <property type="match status" value="1"/>
</dbReference>
<dbReference type="InterPro" id="IPR003309">
    <property type="entry name" value="SCAN_dom"/>
</dbReference>
<keyword evidence="1" id="KW-0539">Nucleus</keyword>
<dbReference type="PANTHER" id="PTHR45935">
    <property type="entry name" value="PROTEIN ZBED8-RELATED"/>
    <property type="match status" value="1"/>
</dbReference>
<evidence type="ECO:0000256" key="1">
    <source>
        <dbReference type="ARBA" id="ARBA00023242"/>
    </source>
</evidence>
<dbReference type="GeneTree" id="ENSGT01030000234795"/>
<dbReference type="Gene3D" id="1.10.4020.10">
    <property type="entry name" value="DNA breaking-rejoining enzymes"/>
    <property type="match status" value="1"/>
</dbReference>
<feature type="domain" description="SCAN box" evidence="2">
    <location>
        <begin position="21"/>
        <end position="97"/>
    </location>
</feature>
<name>A0A8C6VKT7_NAJNA</name>
<dbReference type="SUPFAM" id="SSF47353">
    <property type="entry name" value="Retrovirus capsid dimerization domain-like"/>
    <property type="match status" value="1"/>
</dbReference>
<keyword evidence="4" id="KW-1185">Reference proteome</keyword>
<evidence type="ECO:0000313" key="3">
    <source>
        <dbReference type="Ensembl" id="ENSNNAP00000006459.1"/>
    </source>
</evidence>
<dbReference type="AlphaFoldDB" id="A0A8C6VKT7"/>